<evidence type="ECO:0000256" key="14">
    <source>
        <dbReference type="ARBA" id="ARBA00023167"/>
    </source>
</evidence>
<dbReference type="GO" id="GO:0009086">
    <property type="term" value="P:methionine biosynthetic process"/>
    <property type="evidence" value="ECO:0007669"/>
    <property type="project" value="UniProtKB-KW"/>
</dbReference>
<comment type="pathway">
    <text evidence="2 18">Amino-acid biosynthesis; L-threonine biosynthesis; L-threonine from L-aspartate: step 3/5.</text>
</comment>
<keyword evidence="14 18" id="KW-0486">Methionine biosynthesis</keyword>
<dbReference type="OrthoDB" id="9808167at2"/>
<dbReference type="InterPro" id="IPR036291">
    <property type="entry name" value="NAD(P)-bd_dom_sf"/>
</dbReference>
<dbReference type="PIRSF" id="PIRSF000098">
    <property type="entry name" value="Homoser_dehydrog"/>
    <property type="match status" value="1"/>
</dbReference>
<dbReference type="Gene3D" id="3.30.360.10">
    <property type="entry name" value="Dihydrodipicolinate Reductase, domain 2"/>
    <property type="match status" value="1"/>
</dbReference>
<dbReference type="Proteomes" id="UP000188246">
    <property type="component" value="Chromosome"/>
</dbReference>
<dbReference type="EC" id="1.1.1.3" evidence="5 18"/>
<dbReference type="GO" id="GO:0009088">
    <property type="term" value="P:threonine biosynthetic process"/>
    <property type="evidence" value="ECO:0007669"/>
    <property type="project" value="UniProtKB-UniPathway"/>
</dbReference>
<dbReference type="SUPFAM" id="SSF55021">
    <property type="entry name" value="ACT-like"/>
    <property type="match status" value="1"/>
</dbReference>
<keyword evidence="13" id="KW-0915">Sodium</keyword>
<dbReference type="SUPFAM" id="SSF55347">
    <property type="entry name" value="Glyceraldehyde-3-phosphate dehydrogenase-like, C-terminal domain"/>
    <property type="match status" value="1"/>
</dbReference>
<dbReference type="Pfam" id="PF00742">
    <property type="entry name" value="Homoserine_dh"/>
    <property type="match status" value="1"/>
</dbReference>
<gene>
    <name evidence="20" type="ORF">BW732_01215</name>
</gene>
<evidence type="ECO:0000256" key="4">
    <source>
        <dbReference type="ARBA" id="ARBA00006753"/>
    </source>
</evidence>
<dbReference type="RefSeq" id="WP_077275073.1">
    <property type="nucleotide sequence ID" value="NZ_CP019609.1"/>
</dbReference>
<evidence type="ECO:0000256" key="1">
    <source>
        <dbReference type="ARBA" id="ARBA00001920"/>
    </source>
</evidence>
<evidence type="ECO:0000256" key="19">
    <source>
        <dbReference type="RuleBase" id="RU004171"/>
    </source>
</evidence>
<feature type="binding site" evidence="17">
    <location>
        <position position="192"/>
    </location>
    <ligand>
        <name>L-homoserine</name>
        <dbReference type="ChEBI" id="CHEBI:57476"/>
    </ligand>
</feature>
<dbReference type="Gene3D" id="3.30.70.260">
    <property type="match status" value="1"/>
</dbReference>
<feature type="active site" description="Proton donor" evidence="16">
    <location>
        <position position="207"/>
    </location>
</feature>
<dbReference type="PROSITE" id="PS01042">
    <property type="entry name" value="HOMOSER_DHGENASE"/>
    <property type="match status" value="1"/>
</dbReference>
<dbReference type="NCBIfam" id="NF004976">
    <property type="entry name" value="PRK06349.1"/>
    <property type="match status" value="1"/>
</dbReference>
<evidence type="ECO:0000256" key="9">
    <source>
        <dbReference type="ARBA" id="ARBA00022723"/>
    </source>
</evidence>
<dbReference type="FunFam" id="3.30.360.10:FF:000005">
    <property type="entry name" value="Homoserine dehydrogenase"/>
    <property type="match status" value="1"/>
</dbReference>
<organism evidence="20 21">
    <name type="scientific">Vagococcus penaei</name>
    <dbReference type="NCBI Taxonomy" id="633807"/>
    <lineage>
        <taxon>Bacteria</taxon>
        <taxon>Bacillati</taxon>
        <taxon>Bacillota</taxon>
        <taxon>Bacilli</taxon>
        <taxon>Lactobacillales</taxon>
        <taxon>Enterococcaceae</taxon>
        <taxon>Vagococcus</taxon>
    </lineage>
</organism>
<evidence type="ECO:0000256" key="15">
    <source>
        <dbReference type="ARBA" id="ARBA00048841"/>
    </source>
</evidence>
<evidence type="ECO:0000256" key="5">
    <source>
        <dbReference type="ARBA" id="ARBA00013213"/>
    </source>
</evidence>
<evidence type="ECO:0000256" key="3">
    <source>
        <dbReference type="ARBA" id="ARBA00005062"/>
    </source>
</evidence>
<keyword evidence="7 18" id="KW-0028">Amino-acid biosynthesis</keyword>
<evidence type="ECO:0000256" key="18">
    <source>
        <dbReference type="RuleBase" id="RU000579"/>
    </source>
</evidence>
<dbReference type="PANTHER" id="PTHR43331:SF1">
    <property type="entry name" value="HOMOSERINE DEHYDROGENASE"/>
    <property type="match status" value="1"/>
</dbReference>
<dbReference type="PANTHER" id="PTHR43331">
    <property type="entry name" value="HOMOSERINE DEHYDROGENASE"/>
    <property type="match status" value="1"/>
</dbReference>
<dbReference type="Gene3D" id="3.40.50.720">
    <property type="entry name" value="NAD(P)-binding Rossmann-like Domain"/>
    <property type="match status" value="1"/>
</dbReference>
<dbReference type="GO" id="GO:0004412">
    <property type="term" value="F:homoserine dehydrogenase activity"/>
    <property type="evidence" value="ECO:0007669"/>
    <property type="project" value="UniProtKB-EC"/>
</dbReference>
<dbReference type="STRING" id="633807.BW732_01215"/>
<accession>A0A1Q2D3M8</accession>
<dbReference type="UniPathway" id="UPA00050">
    <property type="reaction ID" value="UER00063"/>
</dbReference>
<keyword evidence="8 18" id="KW-0791">Threonine biosynthesis</keyword>
<evidence type="ECO:0000256" key="12">
    <source>
        <dbReference type="ARBA" id="ARBA00023027"/>
    </source>
</evidence>
<evidence type="ECO:0000256" key="6">
    <source>
        <dbReference type="ARBA" id="ARBA00013376"/>
    </source>
</evidence>
<comment type="catalytic activity">
    <reaction evidence="15">
        <text>L-homoserine + NADP(+) = L-aspartate 4-semialdehyde + NADPH + H(+)</text>
        <dbReference type="Rhea" id="RHEA:15761"/>
        <dbReference type="ChEBI" id="CHEBI:15378"/>
        <dbReference type="ChEBI" id="CHEBI:57476"/>
        <dbReference type="ChEBI" id="CHEBI:57783"/>
        <dbReference type="ChEBI" id="CHEBI:58349"/>
        <dbReference type="ChEBI" id="CHEBI:537519"/>
        <dbReference type="EC" id="1.1.1.3"/>
    </reaction>
    <physiologicalReaction direction="right-to-left" evidence="15">
        <dbReference type="Rhea" id="RHEA:15763"/>
    </physiologicalReaction>
</comment>
<protein>
    <recommendedName>
        <fullName evidence="6 18">Homoserine dehydrogenase</fullName>
        <ecNumber evidence="5 18">1.1.1.3</ecNumber>
    </recommendedName>
</protein>
<dbReference type="FunFam" id="3.40.50.720:FF:000062">
    <property type="entry name" value="Homoserine dehydrogenase"/>
    <property type="match status" value="1"/>
</dbReference>
<dbReference type="InterPro" id="IPR019811">
    <property type="entry name" value="HDH_CS"/>
</dbReference>
<evidence type="ECO:0000256" key="11">
    <source>
        <dbReference type="ARBA" id="ARBA00023002"/>
    </source>
</evidence>
<evidence type="ECO:0000256" key="7">
    <source>
        <dbReference type="ARBA" id="ARBA00022605"/>
    </source>
</evidence>
<dbReference type="SUPFAM" id="SSF51735">
    <property type="entry name" value="NAD(P)-binding Rossmann-fold domains"/>
    <property type="match status" value="1"/>
</dbReference>
<dbReference type="InterPro" id="IPR005106">
    <property type="entry name" value="Asp/hSer_DH_NAD-bd"/>
</dbReference>
<keyword evidence="11 18" id="KW-0560">Oxidoreductase</keyword>
<keyword evidence="21" id="KW-1185">Reference proteome</keyword>
<evidence type="ECO:0000256" key="2">
    <source>
        <dbReference type="ARBA" id="ARBA00005056"/>
    </source>
</evidence>
<feature type="binding site" evidence="17">
    <location>
        <begin position="10"/>
        <end position="17"/>
    </location>
    <ligand>
        <name>NADP(+)</name>
        <dbReference type="ChEBI" id="CHEBI:58349"/>
    </ligand>
</feature>
<reference evidence="20 21" key="1">
    <citation type="journal article" date="2010" name="Int. J. Syst. Evol. Microbiol.">
        <title>Vagococcus penaei sp. nov., isolated from spoilage microbiota of cooked shrimp (Penaeus vannamei).</title>
        <authorList>
            <person name="Jaffres E."/>
            <person name="Prevost H."/>
            <person name="Rossero A."/>
            <person name="Joffraud J.J."/>
            <person name="Dousset X."/>
        </authorList>
    </citation>
    <scope>NUCLEOTIDE SEQUENCE [LARGE SCALE GENOMIC DNA]</scope>
    <source>
        <strain evidence="20 21">CD276</strain>
    </source>
</reference>
<dbReference type="AlphaFoldDB" id="A0A1Q2D3M8"/>
<proteinExistence type="inferred from homology"/>
<keyword evidence="9" id="KW-0479">Metal-binding</keyword>
<feature type="binding site" evidence="17">
    <location>
        <position position="107"/>
    </location>
    <ligand>
        <name>NADPH</name>
        <dbReference type="ChEBI" id="CHEBI:57783"/>
    </ligand>
</feature>
<dbReference type="EMBL" id="CP019609">
    <property type="protein sequence ID" value="AQP52976.1"/>
    <property type="molecule type" value="Genomic_DNA"/>
</dbReference>
<evidence type="ECO:0000256" key="13">
    <source>
        <dbReference type="ARBA" id="ARBA00023053"/>
    </source>
</evidence>
<dbReference type="InterPro" id="IPR016204">
    <property type="entry name" value="HDH"/>
</dbReference>
<evidence type="ECO:0000256" key="16">
    <source>
        <dbReference type="PIRSR" id="PIRSR000098-1"/>
    </source>
</evidence>
<dbReference type="UniPathway" id="UPA00051">
    <property type="reaction ID" value="UER00465"/>
</dbReference>
<keyword evidence="10 17" id="KW-0521">NADP</keyword>
<sequence>MGKKLRIGMLGLGTVGTGVVELFENYRYKVQQITGLDSCLAKVFVRNSHRKKALAERHHLTLVTDMAEIINDPTIDVVIEVLGGIEPAKTAISQALKSGKHVVTANKDLMAQCGIELQQLAKENACALYYEASVAGGIPILRTISSSLSSDAIEIVYGIVNGTTNYMLTNMTISGLTYQEALLEAQRLGFAEQDPTNDVEGIDAVYKMIILTQFAYGMTIKIDDVTRQGITHVTASDIQSARKLGYVIKLIGTTLITKEGVAVDVAPVFIAKTHPLASVSNEMNAIFVKSTGIGESMYYGPGAGATPTATSILSDVLTIAKEWQSGRLGQSFHTFDTDTKLIPKKSTRGKYYFSLSVPDEMGIFKKIAEIMENQQVSLKQINQEVFSPDAAHVALITHEMTLAQRDCILAAFRDIPDVVVHAYYKVL</sequence>
<dbReference type="GO" id="GO:0050661">
    <property type="term" value="F:NADP binding"/>
    <property type="evidence" value="ECO:0007669"/>
    <property type="project" value="InterPro"/>
</dbReference>
<dbReference type="Pfam" id="PF03447">
    <property type="entry name" value="NAD_binding_3"/>
    <property type="match status" value="1"/>
</dbReference>
<dbReference type="KEGG" id="vpi:BW732_01215"/>
<dbReference type="InterPro" id="IPR001342">
    <property type="entry name" value="HDH_cat"/>
</dbReference>
<evidence type="ECO:0000313" key="21">
    <source>
        <dbReference type="Proteomes" id="UP000188246"/>
    </source>
</evidence>
<keyword evidence="12" id="KW-0520">NAD</keyword>
<comment type="cofactor">
    <cofactor evidence="1">
        <name>a metal cation</name>
        <dbReference type="ChEBI" id="CHEBI:25213"/>
    </cofactor>
</comment>
<dbReference type="InterPro" id="IPR045865">
    <property type="entry name" value="ACT-like_dom_sf"/>
</dbReference>
<evidence type="ECO:0000256" key="10">
    <source>
        <dbReference type="ARBA" id="ARBA00022857"/>
    </source>
</evidence>
<comment type="similarity">
    <text evidence="4 19">Belongs to the homoserine dehydrogenase family.</text>
</comment>
<evidence type="ECO:0000256" key="17">
    <source>
        <dbReference type="PIRSR" id="PIRSR000098-2"/>
    </source>
</evidence>
<comment type="pathway">
    <text evidence="3 18">Amino-acid biosynthesis; L-methionine biosynthesis via de novo pathway; L-homoserine from L-aspartate: step 3/3.</text>
</comment>
<dbReference type="GO" id="GO:0046872">
    <property type="term" value="F:metal ion binding"/>
    <property type="evidence" value="ECO:0007669"/>
    <property type="project" value="UniProtKB-KW"/>
</dbReference>
<evidence type="ECO:0000313" key="20">
    <source>
        <dbReference type="EMBL" id="AQP52976.1"/>
    </source>
</evidence>
<evidence type="ECO:0000256" key="8">
    <source>
        <dbReference type="ARBA" id="ARBA00022697"/>
    </source>
</evidence>
<name>A0A1Q2D3M8_9ENTE</name>